<dbReference type="SUPFAM" id="SSF47686">
    <property type="entry name" value="Anaphylotoxins (complement system)"/>
    <property type="match status" value="1"/>
</dbReference>
<protein>
    <recommendedName>
        <fullName evidence="4">Anaphylatoxin-like domain-containing protein</fullName>
    </recommendedName>
</protein>
<keyword evidence="6" id="KW-1185">Reference proteome</keyword>
<organism evidence="5 6">
    <name type="scientific">Cirrhinus molitorella</name>
    <name type="common">mud carp</name>
    <dbReference type="NCBI Taxonomy" id="172907"/>
    <lineage>
        <taxon>Eukaryota</taxon>
        <taxon>Metazoa</taxon>
        <taxon>Chordata</taxon>
        <taxon>Craniata</taxon>
        <taxon>Vertebrata</taxon>
        <taxon>Euteleostomi</taxon>
        <taxon>Actinopterygii</taxon>
        <taxon>Neopterygii</taxon>
        <taxon>Teleostei</taxon>
        <taxon>Ostariophysi</taxon>
        <taxon>Cypriniformes</taxon>
        <taxon>Cyprinidae</taxon>
        <taxon>Labeoninae</taxon>
        <taxon>Labeonini</taxon>
        <taxon>Cirrhinus</taxon>
    </lineage>
</organism>
<evidence type="ECO:0000313" key="6">
    <source>
        <dbReference type="Proteomes" id="UP001558613"/>
    </source>
</evidence>
<evidence type="ECO:0000256" key="3">
    <source>
        <dbReference type="ARBA" id="ARBA00023157"/>
    </source>
</evidence>
<evidence type="ECO:0000256" key="1">
    <source>
        <dbReference type="ARBA" id="ARBA00004613"/>
    </source>
</evidence>
<comment type="subcellular location">
    <subcellularLocation>
        <location evidence="1">Secreted</location>
    </subcellularLocation>
</comment>
<keyword evidence="2" id="KW-0964">Secreted</keyword>
<accession>A0ABR3NGU8</accession>
<comment type="caution">
    <text evidence="5">The sequence shown here is derived from an EMBL/GenBank/DDBJ whole genome shotgun (WGS) entry which is preliminary data.</text>
</comment>
<name>A0ABR3NGU8_9TELE</name>
<feature type="non-terminal residue" evidence="5">
    <location>
        <position position="87"/>
    </location>
</feature>
<dbReference type="Gene3D" id="1.20.91.20">
    <property type="entry name" value="Anaphylotoxins (complement system)"/>
    <property type="match status" value="1"/>
</dbReference>
<reference evidence="5 6" key="1">
    <citation type="submission" date="2023-09" db="EMBL/GenBank/DDBJ databases">
        <authorList>
            <person name="Wang M."/>
        </authorList>
    </citation>
    <scope>NUCLEOTIDE SEQUENCE [LARGE SCALE GENOMIC DNA]</scope>
    <source>
        <strain evidence="5">GT-2023</strain>
        <tissue evidence="5">Liver</tissue>
    </source>
</reference>
<feature type="domain" description="Anaphylatoxin-like" evidence="4">
    <location>
        <begin position="1"/>
        <end position="31"/>
    </location>
</feature>
<dbReference type="Gene3D" id="2.20.130.20">
    <property type="match status" value="1"/>
</dbReference>
<evidence type="ECO:0000256" key="2">
    <source>
        <dbReference type="ARBA" id="ARBA00022525"/>
    </source>
</evidence>
<dbReference type="Proteomes" id="UP001558613">
    <property type="component" value="Unassembled WGS sequence"/>
</dbReference>
<sequence>MRDNKLGYTCERRATYIIDGPECVKAFLHCCNEMKTRKDMKTEEKELILARSDDDDADYTDAEEIVSRSHFPESWLWDEVYLPTCEK</sequence>
<dbReference type="EMBL" id="JAYMGO010000004">
    <property type="protein sequence ID" value="KAL1276208.1"/>
    <property type="molecule type" value="Genomic_DNA"/>
</dbReference>
<evidence type="ECO:0000259" key="4">
    <source>
        <dbReference type="SMART" id="SM00104"/>
    </source>
</evidence>
<dbReference type="InterPro" id="IPR018081">
    <property type="entry name" value="Anaphylatoxin_comp_syst"/>
</dbReference>
<dbReference type="Pfam" id="PF01821">
    <property type="entry name" value="ANATO"/>
    <property type="match status" value="1"/>
</dbReference>
<dbReference type="InterPro" id="IPR000020">
    <property type="entry name" value="Anaphylatoxin/fibulin"/>
</dbReference>
<gene>
    <name evidence="5" type="ORF">QQF64_035831</name>
</gene>
<dbReference type="SMART" id="SM00104">
    <property type="entry name" value="ANATO"/>
    <property type="match status" value="1"/>
</dbReference>
<proteinExistence type="predicted"/>
<evidence type="ECO:0000313" key="5">
    <source>
        <dbReference type="EMBL" id="KAL1276208.1"/>
    </source>
</evidence>
<dbReference type="CDD" id="cd00017">
    <property type="entry name" value="ANATO"/>
    <property type="match status" value="1"/>
</dbReference>
<keyword evidence="3" id="KW-1015">Disulfide bond</keyword>